<reference evidence="1" key="1">
    <citation type="journal article" date="2019" name="Sci. Rep.">
        <title>Draft genome of Tanacetum cinerariifolium, the natural source of mosquito coil.</title>
        <authorList>
            <person name="Yamashiro T."/>
            <person name="Shiraishi A."/>
            <person name="Satake H."/>
            <person name="Nakayama K."/>
        </authorList>
    </citation>
    <scope>NUCLEOTIDE SEQUENCE</scope>
</reference>
<proteinExistence type="predicted"/>
<feature type="non-terminal residue" evidence="1">
    <location>
        <position position="151"/>
    </location>
</feature>
<feature type="non-terminal residue" evidence="1">
    <location>
        <position position="1"/>
    </location>
</feature>
<sequence>EVQLLGAHLRRDALGVESRKRTDNRSQDAHGMGRRREAVENLAHIFVHQRVLGNLIAKCVKLRLRRQRTVNQQVSDFQEAGLLGELLDGIAPVAQNAFLAVEKRNSAFGGAGVFVAWVVGNVAGLVAQLADVEGLFMLGAFDNGQANRLAI</sequence>
<organism evidence="1">
    <name type="scientific">Tanacetum cinerariifolium</name>
    <name type="common">Dalmatian daisy</name>
    <name type="synonym">Chrysanthemum cinerariifolium</name>
    <dbReference type="NCBI Taxonomy" id="118510"/>
    <lineage>
        <taxon>Eukaryota</taxon>
        <taxon>Viridiplantae</taxon>
        <taxon>Streptophyta</taxon>
        <taxon>Embryophyta</taxon>
        <taxon>Tracheophyta</taxon>
        <taxon>Spermatophyta</taxon>
        <taxon>Magnoliopsida</taxon>
        <taxon>eudicotyledons</taxon>
        <taxon>Gunneridae</taxon>
        <taxon>Pentapetalae</taxon>
        <taxon>asterids</taxon>
        <taxon>campanulids</taxon>
        <taxon>Asterales</taxon>
        <taxon>Asteraceae</taxon>
        <taxon>Asteroideae</taxon>
        <taxon>Anthemideae</taxon>
        <taxon>Anthemidinae</taxon>
        <taxon>Tanacetum</taxon>
    </lineage>
</organism>
<comment type="caution">
    <text evidence="1">The sequence shown here is derived from an EMBL/GenBank/DDBJ whole genome shotgun (WGS) entry which is preliminary data.</text>
</comment>
<protein>
    <submittedName>
        <fullName evidence="1">Uncharacterized protein</fullName>
    </submittedName>
</protein>
<evidence type="ECO:0000313" key="1">
    <source>
        <dbReference type="EMBL" id="GFD41780.1"/>
    </source>
</evidence>
<gene>
    <name evidence="1" type="ORF">Tci_913749</name>
</gene>
<dbReference type="AlphaFoldDB" id="A0A699W5B4"/>
<dbReference type="EMBL" id="BKCJ011559459">
    <property type="protein sequence ID" value="GFD41780.1"/>
    <property type="molecule type" value="Genomic_DNA"/>
</dbReference>
<name>A0A699W5B4_TANCI</name>
<accession>A0A699W5B4</accession>